<proteinExistence type="predicted"/>
<organism evidence="10 11">
    <name type="scientific">Candidatus Nitrosymbiomonas proteolyticus</name>
    <dbReference type="NCBI Taxonomy" id="2608984"/>
    <lineage>
        <taxon>Bacteria</taxon>
        <taxon>Bacillati</taxon>
        <taxon>Armatimonadota</taxon>
        <taxon>Armatimonadota incertae sedis</taxon>
        <taxon>Candidatus Nitrosymbiomonas</taxon>
    </lineage>
</organism>
<keyword evidence="3 9" id="KW-0812">Transmembrane</keyword>
<protein>
    <submittedName>
        <fullName evidence="10">Sec-independent protein translocase protein TatA</fullName>
    </submittedName>
</protein>
<evidence type="ECO:0000256" key="4">
    <source>
        <dbReference type="ARBA" id="ARBA00022927"/>
    </source>
</evidence>
<accession>A0A809RXD4</accession>
<reference evidence="10" key="1">
    <citation type="journal article" name="DNA Res.">
        <title>The physiological potential of anammox bacteria as revealed by their core genome structure.</title>
        <authorList>
            <person name="Okubo T."/>
            <person name="Toyoda A."/>
            <person name="Fukuhara K."/>
            <person name="Uchiyama I."/>
            <person name="Harigaya Y."/>
            <person name="Kuroiwa M."/>
            <person name="Suzuki T."/>
            <person name="Murakami Y."/>
            <person name="Suwa Y."/>
            <person name="Takami H."/>
        </authorList>
    </citation>
    <scope>NUCLEOTIDE SEQUENCE</scope>
    <source>
        <strain evidence="10">317325-2</strain>
    </source>
</reference>
<gene>
    <name evidence="10" type="ORF">NPRO_21670</name>
</gene>
<dbReference type="Proteomes" id="UP000662873">
    <property type="component" value="Chromosome"/>
</dbReference>
<keyword evidence="4" id="KW-0653">Protein transport</keyword>
<dbReference type="InterPro" id="IPR003369">
    <property type="entry name" value="TatA/B/E"/>
</dbReference>
<sequence>MRILECDGKEPSDMTHTFTLAFLQGQELWIVLLVILVLFGGKKIPELMRGVGKGVGELQKGLDEGKRSVDYSAKSEPADSASKTDDDSK</sequence>
<dbReference type="Gene3D" id="1.20.5.3310">
    <property type="match status" value="1"/>
</dbReference>
<evidence type="ECO:0000256" key="6">
    <source>
        <dbReference type="ARBA" id="ARBA00023010"/>
    </source>
</evidence>
<dbReference type="KEGG" id="npy:NPRO_21670"/>
<feature type="region of interest" description="Disordered" evidence="8">
    <location>
        <begin position="64"/>
        <end position="89"/>
    </location>
</feature>
<dbReference type="PANTHER" id="PTHR42982">
    <property type="entry name" value="SEC-INDEPENDENT PROTEIN TRANSLOCASE PROTEIN TATA"/>
    <property type="match status" value="1"/>
</dbReference>
<feature type="transmembrane region" description="Helical" evidence="9">
    <location>
        <begin position="20"/>
        <end position="39"/>
    </location>
</feature>
<dbReference type="EMBL" id="AP021858">
    <property type="protein sequence ID" value="BBO24572.1"/>
    <property type="molecule type" value="Genomic_DNA"/>
</dbReference>
<evidence type="ECO:0000313" key="11">
    <source>
        <dbReference type="Proteomes" id="UP000662873"/>
    </source>
</evidence>
<evidence type="ECO:0000256" key="2">
    <source>
        <dbReference type="ARBA" id="ARBA00022448"/>
    </source>
</evidence>
<keyword evidence="5 9" id="KW-1133">Transmembrane helix</keyword>
<dbReference type="GO" id="GO:0015031">
    <property type="term" value="P:protein transport"/>
    <property type="evidence" value="ECO:0007669"/>
    <property type="project" value="UniProtKB-KW"/>
</dbReference>
<keyword evidence="6" id="KW-0811">Translocation</keyword>
<evidence type="ECO:0000256" key="8">
    <source>
        <dbReference type="SAM" id="MobiDB-lite"/>
    </source>
</evidence>
<evidence type="ECO:0000313" key="10">
    <source>
        <dbReference type="EMBL" id="BBO24572.1"/>
    </source>
</evidence>
<dbReference type="PANTHER" id="PTHR42982:SF1">
    <property type="entry name" value="SEC-INDEPENDENT PROTEIN TRANSLOCASE PROTEIN TATA"/>
    <property type="match status" value="1"/>
</dbReference>
<dbReference type="AlphaFoldDB" id="A0A809RXD4"/>
<keyword evidence="2" id="KW-0813">Transport</keyword>
<dbReference type="GO" id="GO:0016020">
    <property type="term" value="C:membrane"/>
    <property type="evidence" value="ECO:0007669"/>
    <property type="project" value="UniProtKB-ARBA"/>
</dbReference>
<evidence type="ECO:0000256" key="3">
    <source>
        <dbReference type="ARBA" id="ARBA00022692"/>
    </source>
</evidence>
<keyword evidence="7 9" id="KW-0472">Membrane</keyword>
<evidence type="ECO:0000256" key="7">
    <source>
        <dbReference type="ARBA" id="ARBA00023136"/>
    </source>
</evidence>
<evidence type="ECO:0000256" key="1">
    <source>
        <dbReference type="ARBA" id="ARBA00004167"/>
    </source>
</evidence>
<evidence type="ECO:0000256" key="9">
    <source>
        <dbReference type="SAM" id="Phobius"/>
    </source>
</evidence>
<comment type="subcellular location">
    <subcellularLocation>
        <location evidence="1">Membrane</location>
        <topology evidence="1">Single-pass membrane protein</topology>
    </subcellularLocation>
</comment>
<evidence type="ECO:0000256" key="5">
    <source>
        <dbReference type="ARBA" id="ARBA00022989"/>
    </source>
</evidence>
<dbReference type="Pfam" id="PF02416">
    <property type="entry name" value="TatA_B_E"/>
    <property type="match status" value="1"/>
</dbReference>
<name>A0A809RXD4_9BACT</name>